<dbReference type="InterPro" id="IPR049492">
    <property type="entry name" value="BD-FAE-like_dom"/>
</dbReference>
<dbReference type="EMBL" id="JAACJL010000016">
    <property type="protein sequence ID" value="KAF4619410.1"/>
    <property type="molecule type" value="Genomic_DNA"/>
</dbReference>
<dbReference type="PANTHER" id="PTHR48081:SF3">
    <property type="entry name" value="ALPHA_BETA HYDROLASE FOLD-3 DOMAIN-CONTAINING PROTEIN"/>
    <property type="match status" value="1"/>
</dbReference>
<keyword evidence="5" id="KW-1185">Reference proteome</keyword>
<sequence>MEKYSYKTIEYKKINESQPVLLDVIFPPLASTDQVVALPIVIHFHAGSLVVGNRQNLPTWLVDRVLASGHAFISADYRLLVPCTAHDTVEDLQDVFKFVTVTEFKGDDYTFRLDGDRIAVAGGSAGGLCTYLAAIHCNPKPKALISLYGSGGDFFTEHRLRAEQGDSSSVSDITFPYPHGPPAVETDVHVVLGSLLPSTDSRVTKRMALSNFLSQGGIYMDYYTGLHSPSISDALREVMKKGDATLEDFKQALPENTHKLFPLLCIDSQWPPAMILHGTADNLVHLESSQNIRDALKDSGVRVELIEIEGENHGFDIVPGAEEKHQVVFDRVKEFIRTYL</sequence>
<protein>
    <recommendedName>
        <fullName evidence="6">Alpha/beta-hydrolase</fullName>
    </recommendedName>
</protein>
<dbReference type="PANTHER" id="PTHR48081">
    <property type="entry name" value="AB HYDROLASE SUPERFAMILY PROTEIN C4A8.06C"/>
    <property type="match status" value="1"/>
</dbReference>
<dbReference type="SUPFAM" id="SSF53474">
    <property type="entry name" value="alpha/beta-Hydrolases"/>
    <property type="match status" value="1"/>
</dbReference>
<evidence type="ECO:0000313" key="4">
    <source>
        <dbReference type="EMBL" id="KAF4619410.1"/>
    </source>
</evidence>
<dbReference type="AlphaFoldDB" id="A0A8H4VT62"/>
<dbReference type="GO" id="GO:0008236">
    <property type="term" value="F:serine-type peptidase activity"/>
    <property type="evidence" value="ECO:0007669"/>
    <property type="project" value="InterPro"/>
</dbReference>
<evidence type="ECO:0000259" key="2">
    <source>
        <dbReference type="Pfam" id="PF00326"/>
    </source>
</evidence>
<organism evidence="4 5">
    <name type="scientific">Agrocybe pediades</name>
    <dbReference type="NCBI Taxonomy" id="84607"/>
    <lineage>
        <taxon>Eukaryota</taxon>
        <taxon>Fungi</taxon>
        <taxon>Dikarya</taxon>
        <taxon>Basidiomycota</taxon>
        <taxon>Agaricomycotina</taxon>
        <taxon>Agaricomycetes</taxon>
        <taxon>Agaricomycetidae</taxon>
        <taxon>Agaricales</taxon>
        <taxon>Agaricineae</taxon>
        <taxon>Strophariaceae</taxon>
        <taxon>Agrocybe</taxon>
    </lineage>
</organism>
<comment type="caution">
    <text evidence="4">The sequence shown here is derived from an EMBL/GenBank/DDBJ whole genome shotgun (WGS) entry which is preliminary data.</text>
</comment>
<reference evidence="4 5" key="1">
    <citation type="submission" date="2019-12" db="EMBL/GenBank/DDBJ databases">
        <authorList>
            <person name="Floudas D."/>
            <person name="Bentzer J."/>
            <person name="Ahren D."/>
            <person name="Johansson T."/>
            <person name="Persson P."/>
            <person name="Tunlid A."/>
        </authorList>
    </citation>
    <scope>NUCLEOTIDE SEQUENCE [LARGE SCALE GENOMIC DNA]</scope>
    <source>
        <strain evidence="4 5">CBS 102.39</strain>
    </source>
</reference>
<dbReference type="Pfam" id="PF20434">
    <property type="entry name" value="BD-FAE"/>
    <property type="match status" value="1"/>
</dbReference>
<dbReference type="InterPro" id="IPR050300">
    <property type="entry name" value="GDXG_lipolytic_enzyme"/>
</dbReference>
<evidence type="ECO:0000259" key="3">
    <source>
        <dbReference type="Pfam" id="PF20434"/>
    </source>
</evidence>
<keyword evidence="1" id="KW-0378">Hydrolase</keyword>
<accession>A0A8H4VT62</accession>
<dbReference type="Proteomes" id="UP000521872">
    <property type="component" value="Unassembled WGS sequence"/>
</dbReference>
<dbReference type="InterPro" id="IPR029058">
    <property type="entry name" value="AB_hydrolase_fold"/>
</dbReference>
<feature type="domain" description="BD-FAE-like" evidence="3">
    <location>
        <begin position="36"/>
        <end position="138"/>
    </location>
</feature>
<dbReference type="GO" id="GO:0006508">
    <property type="term" value="P:proteolysis"/>
    <property type="evidence" value="ECO:0007669"/>
    <property type="project" value="InterPro"/>
</dbReference>
<feature type="domain" description="Peptidase S9 prolyl oligopeptidase catalytic" evidence="2">
    <location>
        <begin position="261"/>
        <end position="316"/>
    </location>
</feature>
<dbReference type="InterPro" id="IPR001375">
    <property type="entry name" value="Peptidase_S9_cat"/>
</dbReference>
<name>A0A8H4VT62_9AGAR</name>
<evidence type="ECO:0008006" key="6">
    <source>
        <dbReference type="Google" id="ProtNLM"/>
    </source>
</evidence>
<dbReference type="Gene3D" id="3.40.50.1820">
    <property type="entry name" value="alpha/beta hydrolase"/>
    <property type="match status" value="1"/>
</dbReference>
<gene>
    <name evidence="4" type="ORF">D9613_004824</name>
</gene>
<evidence type="ECO:0000256" key="1">
    <source>
        <dbReference type="ARBA" id="ARBA00022801"/>
    </source>
</evidence>
<evidence type="ECO:0000313" key="5">
    <source>
        <dbReference type="Proteomes" id="UP000521872"/>
    </source>
</evidence>
<proteinExistence type="predicted"/>
<dbReference type="Pfam" id="PF00326">
    <property type="entry name" value="Peptidase_S9"/>
    <property type="match status" value="1"/>
</dbReference>